<dbReference type="InterPro" id="IPR001227">
    <property type="entry name" value="Ac_transferase_dom_sf"/>
</dbReference>
<dbReference type="PANTHER" id="PTHR43775:SF51">
    <property type="entry name" value="INACTIVE PHENOLPHTHIOCEROL SYNTHESIS POLYKETIDE SYNTHASE TYPE I PKS1-RELATED"/>
    <property type="match status" value="1"/>
</dbReference>
<dbReference type="InterPro" id="IPR000873">
    <property type="entry name" value="AMP-dep_synth/lig_dom"/>
</dbReference>
<dbReference type="InterPro" id="IPR042099">
    <property type="entry name" value="ANL_N_sf"/>
</dbReference>
<accession>A0ABY7IQ82</accession>
<dbReference type="PROSITE" id="PS52019">
    <property type="entry name" value="PKS_MFAS_DH"/>
    <property type="match status" value="1"/>
</dbReference>
<dbReference type="SUPFAM" id="SSF52151">
    <property type="entry name" value="FabD/lysophospholipase-like"/>
    <property type="match status" value="1"/>
</dbReference>
<dbReference type="InterPro" id="IPR020845">
    <property type="entry name" value="AMP-binding_CS"/>
</dbReference>
<dbReference type="PROSITE" id="PS50075">
    <property type="entry name" value="CARRIER"/>
    <property type="match status" value="2"/>
</dbReference>
<dbReference type="InterPro" id="IPR020807">
    <property type="entry name" value="PKS_DH"/>
</dbReference>
<dbReference type="InterPro" id="IPR016035">
    <property type="entry name" value="Acyl_Trfase/lysoPLipase"/>
</dbReference>
<keyword evidence="6" id="KW-0045">Antibiotic biosynthesis</keyword>
<keyword evidence="15" id="KW-1185">Reference proteome</keyword>
<dbReference type="InterPro" id="IPR049552">
    <property type="entry name" value="PKS_DH_N"/>
</dbReference>
<dbReference type="InterPro" id="IPR045851">
    <property type="entry name" value="AMP-bd_C_sf"/>
</dbReference>
<feature type="domain" description="PKS/mFAS DH" evidence="13">
    <location>
        <begin position="1565"/>
        <end position="1835"/>
    </location>
</feature>
<dbReference type="Pfam" id="PF00698">
    <property type="entry name" value="Acyl_transf_1"/>
    <property type="match status" value="1"/>
</dbReference>
<evidence type="ECO:0000256" key="7">
    <source>
        <dbReference type="ARBA" id="ARBA00023268"/>
    </source>
</evidence>
<keyword evidence="2" id="KW-0596">Phosphopantetheine</keyword>
<dbReference type="Pfam" id="PF16197">
    <property type="entry name" value="KAsynt_C_assoc"/>
    <property type="match status" value="1"/>
</dbReference>
<dbReference type="InterPro" id="IPR016039">
    <property type="entry name" value="Thiolase-like"/>
</dbReference>
<evidence type="ECO:0000256" key="5">
    <source>
        <dbReference type="ARBA" id="ARBA00022737"/>
    </source>
</evidence>
<dbReference type="EMBL" id="CP114202">
    <property type="protein sequence ID" value="WAU01007.1"/>
    <property type="molecule type" value="Genomic_DNA"/>
</dbReference>
<dbReference type="Proteomes" id="UP001210609">
    <property type="component" value="Chromosome"/>
</dbReference>
<dbReference type="InterPro" id="IPR009081">
    <property type="entry name" value="PP-bd_ACP"/>
</dbReference>
<dbReference type="SUPFAM" id="SSF55048">
    <property type="entry name" value="Probable ACP-binding domain of malonyl-CoA ACP transacylase"/>
    <property type="match status" value="1"/>
</dbReference>
<dbReference type="CDD" id="cd00833">
    <property type="entry name" value="PKS"/>
    <property type="match status" value="1"/>
</dbReference>
<dbReference type="SUPFAM" id="SSF56801">
    <property type="entry name" value="Acetyl-CoA synthetase-like"/>
    <property type="match status" value="1"/>
</dbReference>
<dbReference type="InterPro" id="IPR014031">
    <property type="entry name" value="Ketoacyl_synth_C"/>
</dbReference>
<evidence type="ECO:0000256" key="9">
    <source>
        <dbReference type="PROSITE-ProRule" id="PRU01363"/>
    </source>
</evidence>
<feature type="domain" description="Carrier" evidence="11">
    <location>
        <begin position="560"/>
        <end position="635"/>
    </location>
</feature>
<dbReference type="Pfam" id="PF13193">
    <property type="entry name" value="AMP-binding_C"/>
    <property type="match status" value="1"/>
</dbReference>
<dbReference type="PROSITE" id="PS00606">
    <property type="entry name" value="KS3_1"/>
    <property type="match status" value="1"/>
</dbReference>
<dbReference type="Gene3D" id="3.40.47.10">
    <property type="match status" value="1"/>
</dbReference>
<dbReference type="InterPro" id="IPR006162">
    <property type="entry name" value="Ppantetheine_attach_site"/>
</dbReference>
<dbReference type="SUPFAM" id="SSF47336">
    <property type="entry name" value="ACP-like"/>
    <property type="match status" value="2"/>
</dbReference>
<dbReference type="SUPFAM" id="SSF53901">
    <property type="entry name" value="Thiolase-like"/>
    <property type="match status" value="1"/>
</dbReference>
<dbReference type="Pfam" id="PF00501">
    <property type="entry name" value="AMP-binding"/>
    <property type="match status" value="1"/>
</dbReference>
<sequence length="2410" mass="253196">MSDTLRNELIRPLHELLSRNARRFPEKTAFRDAQRSVTYRDLEERTRKLAGHLADLGVARGDRVLLRMGNRVEMVESYAAVARAGAIGVPLDPQSTDAELAHHLDDSGAVLVISGAAQAEQVLAVTGRTASAGTVVVVGAAPEVPDGALRFETLAVTEPESAARDDLGLDEPAWMLYTSGTTGRPKGVVSTQQSSLWATASCSVPLFGLGPEDRVLWPMPLFHAVSHSVGFLGVLAVGATAHFMVGAAADEILRAAQEDRSTFLVAVPTLFHRMLEVGREEGAGLPYLRFCLAAGSACPAGLQEAFEDTFGIRLLDSYGSTETGGAITTHVPGGPKVPGSCGRPVPGLTVRLTDPRTGAEVAAGEEGEVWVSSPALMLGYHNQPEETRAVLSGGWYRTGDLARQDAAGFLTLTGRVRELIIRGGENIHPREIEEVLTRVPGVNDAAVAGRPHDVLGEVPVAYVVPGPEGVDAGLLLEACRRELSYFKVPDEFRSVAEIPRNAAGKIVRRRLAERPGALLTVSPPAGLRPDPPSSTDGTGAPEVSATALVPADDGAPVGGRGLLALVRSIVTEVLGLGSAQEVAADRPLHELGFTSLAAVALRDRLSAATGRKLSAAIAYDYPTVTALASYLEGELLHTAPPADDTARLGPAAPDDPVAIVAMGCRFPGGVTSPQELWDLVASETDAVTGFPSDRGWDLDALYDPDPDKPGTSYAREGAFLDEAGRFDAAFFGISPREALAMDPQQRLLLETAWETFERAGVEPTSLKGSTTGVFVGALAQEYGSTLLHEAPEGLDGVLLTGNALSVLSGRLSYFLGLQGPAITVDTACSSSLVALHLAAQSLRQGECTLALAGGVTVIATPGTFTAFSTQRAMAPDGRCKPFAAAADGTGWGEGVGLMLLERLSDARRNGHPVLAVIRGSAVNQDGASNGLTAPNGLAQQRVIRAALAHAGLSAADVDAVEAHGTGTTLGDPIEARALLATYGQDRPEERPLWLGSVKSNIGHTQAAAGAAGVIKMVQAMRHGVLPRTLHVDEPSPHVDWTTGAVELLTEQEPWPAAHGRRRAGVSSFGISGTNAHLVLEEAPDGPTAAPDGEDTDDGMLPLDGGGGDTGDLPLVLSARDQQALHAQAERLATFLERHPESPLPHLTSTLASRTVFDHRAAVIGTTHTELATALRALPHTPTLTGPALTHTGPALTDPVFVFPGQGSQWQGMATDLLATNDTFAHHLHTCEQALAPYIDWSLTGVLHNAPDQPTLDRVDVVQPALWAVMVALATTCRSLGIRPAAVLGHSQGEIAAATIAGALTLHDAARVTALRSQLLTTLAGNGAMTSLATDPDTAHHLINTLNLDAHIAAVNSPTQTVISGTPQALDQLQDHCDHHHIRARRIPVDYASHSPQMEQLHDKLLHDLAPITPRPTTIPFYSSLTGTHLQGTELNAEYWYQNLRHTVDFHTATKALLANNHHAYLEISPHPVLTLPLQQTLQQDLPHSTPHAVLPTLHRDHATHHDLLTATATAYTHGIPLHTPTTAPPHPDLPTYPFQGHHHWLKAAPGRSHGDSGVGAVRAEHPLLRAVVELPDSETVLFTGRLSAATYGWLARRDVGGAPLAPDPVLVELAVRAGDQVGFGKLAELTVQTPLVLPESGAVQLRVTVGEPGETRRRPVSVHSRRGDEGVGRPWTCHATGSLAEEGPAPGWDLAAWPPAEAEEVPYGREAADDRGDFAPVAHAVWRRGDELFAEVALPERLRPEAAEFGLHPVLADAALEPLRIDGVLPEPVGPWRTGAWQGVSLHASGACVLRVHLSPLPDGSFSVRAADATGAPVLTVESLTPRAVSRSGVRTAGAAQQDGLFGVEWTDRDLASVAGEVPATWAVVGEDTLGVRSGLMSAGQYAEAYPDPEALAAAVGDSSGAPEVVVVTCASDTSVERTGAELAGAVHDTTRRALEWARSWVTTPAFDRSRLVFLTRGAVPAWDGGGGSGRLDLTAAAVWGLVRSAQTEFPGRFLLVDTDGGKPAWRALLKAVGSGEPQWALRKRAVRVPRLVRRSLGSDIGAAVLPDDAEGTVLVTGGTGMLGTAVARHLVVEHGVRHLLLLSRQGLDAPGAAELQEELAALGAQVNVADCDVTDHQELAELLAGLPADRPLRAVVHTAGMLDDGVLPSLTPDRLSAVLRPKVDAVLALREATRDADLSAFIMFSSVAGVFGGAGQGNYAAANAFLDAFAHEARSQGVPATSIAWGIWGGRDLVTAGRARLALPGVGELPPAHGLQLFDAARGLGHGLTVAARLDFGVLHERARAGEAPALLRSLLPAPARRAAQDTPAQASELRHLLASMTAAERDTTLTDLVREQIAAVLGHSSADPVTATTELNGLGFDSLTSLTLRNALNSATKLTLAPGVAFEFTTPVELAQHIKEQLLA</sequence>
<evidence type="ECO:0000256" key="3">
    <source>
        <dbReference type="ARBA" id="ARBA00022553"/>
    </source>
</evidence>
<dbReference type="InterPro" id="IPR042104">
    <property type="entry name" value="PKS_dehydratase_sf"/>
</dbReference>
<feature type="region of interest" description="C-terminal hotdog fold" evidence="9">
    <location>
        <begin position="1699"/>
        <end position="1835"/>
    </location>
</feature>
<feature type="region of interest" description="N-terminal hotdog fold" evidence="9">
    <location>
        <begin position="1565"/>
        <end position="1690"/>
    </location>
</feature>
<dbReference type="Gene3D" id="3.10.129.110">
    <property type="entry name" value="Polyketide synthase dehydratase"/>
    <property type="match status" value="1"/>
</dbReference>
<dbReference type="SMART" id="SM00822">
    <property type="entry name" value="PKS_KR"/>
    <property type="match status" value="1"/>
</dbReference>
<dbReference type="InterPro" id="IPR020806">
    <property type="entry name" value="PKS_PP-bd"/>
</dbReference>
<dbReference type="Gene3D" id="1.10.1200.10">
    <property type="entry name" value="ACP-like"/>
    <property type="match status" value="2"/>
</dbReference>
<dbReference type="InterPro" id="IPR013968">
    <property type="entry name" value="PKS_KR"/>
</dbReference>
<dbReference type="PROSITE" id="PS00012">
    <property type="entry name" value="PHOSPHOPANTETHEINE"/>
    <property type="match status" value="1"/>
</dbReference>
<organism evidence="14 15">
    <name type="scientific">Streptomyces nigrescens</name>
    <dbReference type="NCBI Taxonomy" id="1920"/>
    <lineage>
        <taxon>Bacteria</taxon>
        <taxon>Bacillati</taxon>
        <taxon>Actinomycetota</taxon>
        <taxon>Actinomycetes</taxon>
        <taxon>Kitasatosporales</taxon>
        <taxon>Streptomycetaceae</taxon>
        <taxon>Streptomyces</taxon>
    </lineage>
</organism>
<dbReference type="Pfam" id="PF02801">
    <property type="entry name" value="Ketoacyl-synt_C"/>
    <property type="match status" value="1"/>
</dbReference>
<evidence type="ECO:0000259" key="13">
    <source>
        <dbReference type="PROSITE" id="PS52019"/>
    </source>
</evidence>
<dbReference type="InterPro" id="IPR032821">
    <property type="entry name" value="PKS_assoc"/>
</dbReference>
<dbReference type="Pfam" id="PF22953">
    <property type="entry name" value="SpnB_Rossmann"/>
    <property type="match status" value="1"/>
</dbReference>
<evidence type="ECO:0000313" key="14">
    <source>
        <dbReference type="EMBL" id="WAU01007.1"/>
    </source>
</evidence>
<protein>
    <submittedName>
        <fullName evidence="14">Type I polyketide synthase</fullName>
    </submittedName>
</protein>
<dbReference type="Gene3D" id="3.30.70.3290">
    <property type="match status" value="1"/>
</dbReference>
<keyword evidence="3" id="KW-0597">Phosphoprotein</keyword>
<dbReference type="Pfam" id="PF00550">
    <property type="entry name" value="PP-binding"/>
    <property type="match status" value="2"/>
</dbReference>
<evidence type="ECO:0000256" key="4">
    <source>
        <dbReference type="ARBA" id="ARBA00022679"/>
    </source>
</evidence>
<dbReference type="InterPro" id="IPR036291">
    <property type="entry name" value="NAD(P)-bd_dom_sf"/>
</dbReference>
<dbReference type="InterPro" id="IPR057326">
    <property type="entry name" value="KR_dom"/>
</dbReference>
<dbReference type="InterPro" id="IPR025110">
    <property type="entry name" value="AMP-bd_C"/>
</dbReference>
<dbReference type="InterPro" id="IPR018201">
    <property type="entry name" value="Ketoacyl_synth_AS"/>
</dbReference>
<dbReference type="InterPro" id="IPR014030">
    <property type="entry name" value="Ketoacyl_synth_N"/>
</dbReference>
<dbReference type="InterPro" id="IPR020841">
    <property type="entry name" value="PKS_Beta-ketoAc_synthase_dom"/>
</dbReference>
<evidence type="ECO:0000256" key="1">
    <source>
        <dbReference type="ARBA" id="ARBA00004792"/>
    </source>
</evidence>
<comment type="pathway">
    <text evidence="1">Antibiotic biosynthesis.</text>
</comment>
<gene>
    <name evidence="14" type="ORF">STRLI_007313</name>
</gene>
<proteinExistence type="predicted"/>
<feature type="region of interest" description="Disordered" evidence="10">
    <location>
        <begin position="519"/>
        <end position="542"/>
    </location>
</feature>
<dbReference type="PROSITE" id="PS52004">
    <property type="entry name" value="KS3_2"/>
    <property type="match status" value="1"/>
</dbReference>
<evidence type="ECO:0000313" key="15">
    <source>
        <dbReference type="Proteomes" id="UP001210609"/>
    </source>
</evidence>
<evidence type="ECO:0000259" key="12">
    <source>
        <dbReference type="PROSITE" id="PS52004"/>
    </source>
</evidence>
<dbReference type="SMART" id="SM00823">
    <property type="entry name" value="PKS_PP"/>
    <property type="match status" value="2"/>
</dbReference>
<evidence type="ECO:0000256" key="10">
    <source>
        <dbReference type="SAM" id="MobiDB-lite"/>
    </source>
</evidence>
<dbReference type="Pfam" id="PF00109">
    <property type="entry name" value="ketoacyl-synt"/>
    <property type="match status" value="1"/>
</dbReference>
<comment type="caution">
    <text evidence="9">Lacks conserved residue(s) required for the propagation of feature annotation.</text>
</comment>
<feature type="domain" description="Ketosynthase family 3 (KS3)" evidence="12">
    <location>
        <begin position="654"/>
        <end position="1081"/>
    </location>
</feature>
<dbReference type="CDD" id="cd08956">
    <property type="entry name" value="KR_3_FAS_SDR_x"/>
    <property type="match status" value="1"/>
</dbReference>
<feature type="region of interest" description="Disordered" evidence="10">
    <location>
        <begin position="1654"/>
        <end position="1674"/>
    </location>
</feature>
<evidence type="ECO:0000259" key="11">
    <source>
        <dbReference type="PROSITE" id="PS50075"/>
    </source>
</evidence>
<dbReference type="RefSeq" id="WP_229838693.1">
    <property type="nucleotide sequence ID" value="NZ_BLIP01000003.1"/>
</dbReference>
<dbReference type="InterPro" id="IPR055123">
    <property type="entry name" value="SpnB-like_Rossmann"/>
</dbReference>
<keyword evidence="7" id="KW-0511">Multifunctional enzyme</keyword>
<dbReference type="Pfam" id="PF08659">
    <property type="entry name" value="KR"/>
    <property type="match status" value="1"/>
</dbReference>
<reference evidence="14 15" key="1">
    <citation type="submission" date="2022-12" db="EMBL/GenBank/DDBJ databases">
        <authorList>
            <person name="Ruckert C."/>
            <person name="Busche T."/>
            <person name="Kalinowski J."/>
            <person name="Wittmann C."/>
        </authorList>
    </citation>
    <scope>NUCLEOTIDE SEQUENCE [LARGE SCALE GENOMIC DNA]</scope>
    <source>
        <strain evidence="14 15">DSM 40555</strain>
    </source>
</reference>
<dbReference type="Gene3D" id="3.40.366.10">
    <property type="entry name" value="Malonyl-Coenzyme A Acyl Carrier Protein, domain 2"/>
    <property type="match status" value="1"/>
</dbReference>
<evidence type="ECO:0000256" key="6">
    <source>
        <dbReference type="ARBA" id="ARBA00023194"/>
    </source>
</evidence>
<dbReference type="InterPro" id="IPR036736">
    <property type="entry name" value="ACP-like_sf"/>
</dbReference>
<dbReference type="InterPro" id="IPR049900">
    <property type="entry name" value="PKS_mFAS_DH"/>
</dbReference>
<dbReference type="InterPro" id="IPR050091">
    <property type="entry name" value="PKS_NRPS_Biosynth_Enz"/>
</dbReference>
<name>A0ABY7IQ82_STRNI</name>
<evidence type="ECO:0000256" key="2">
    <source>
        <dbReference type="ARBA" id="ARBA00022450"/>
    </source>
</evidence>
<dbReference type="SMART" id="SM00826">
    <property type="entry name" value="PKS_DH"/>
    <property type="match status" value="1"/>
</dbReference>
<dbReference type="SMART" id="SM00827">
    <property type="entry name" value="PKS_AT"/>
    <property type="match status" value="1"/>
</dbReference>
<dbReference type="PANTHER" id="PTHR43775">
    <property type="entry name" value="FATTY ACID SYNTHASE"/>
    <property type="match status" value="1"/>
</dbReference>
<keyword evidence="5" id="KW-0677">Repeat</keyword>
<dbReference type="SUPFAM" id="SSF51735">
    <property type="entry name" value="NAD(P)-binding Rossmann-fold domains"/>
    <property type="match status" value="2"/>
</dbReference>
<dbReference type="SMART" id="SM00825">
    <property type="entry name" value="PKS_KS"/>
    <property type="match status" value="1"/>
</dbReference>
<keyword evidence="4" id="KW-0808">Transferase</keyword>
<dbReference type="InterPro" id="IPR014043">
    <property type="entry name" value="Acyl_transferase_dom"/>
</dbReference>
<feature type="domain" description="Carrier" evidence="11">
    <location>
        <begin position="2333"/>
        <end position="2408"/>
    </location>
</feature>
<dbReference type="PROSITE" id="PS00455">
    <property type="entry name" value="AMP_BINDING"/>
    <property type="match status" value="1"/>
</dbReference>
<keyword evidence="8" id="KW-0012">Acyltransferase</keyword>
<dbReference type="Gene3D" id="3.40.50.12780">
    <property type="entry name" value="N-terminal domain of ligase-like"/>
    <property type="match status" value="1"/>
</dbReference>
<dbReference type="Pfam" id="PF21089">
    <property type="entry name" value="PKS_DH_N"/>
    <property type="match status" value="1"/>
</dbReference>
<dbReference type="Gene3D" id="3.30.300.30">
    <property type="match status" value="1"/>
</dbReference>
<dbReference type="InterPro" id="IPR016036">
    <property type="entry name" value="Malonyl_transacylase_ACP-bd"/>
</dbReference>
<dbReference type="Gene3D" id="3.40.50.720">
    <property type="entry name" value="NAD(P)-binding Rossmann-like Domain"/>
    <property type="match status" value="1"/>
</dbReference>
<evidence type="ECO:0000256" key="8">
    <source>
        <dbReference type="ARBA" id="ARBA00023315"/>
    </source>
</evidence>